<evidence type="ECO:0000259" key="1">
    <source>
        <dbReference type="Pfam" id="PF12705"/>
    </source>
</evidence>
<organism evidence="2 3">
    <name type="scientific">Hwanghaeella grinnelliae</name>
    <dbReference type="NCBI Taxonomy" id="2500179"/>
    <lineage>
        <taxon>Bacteria</taxon>
        <taxon>Pseudomonadati</taxon>
        <taxon>Pseudomonadota</taxon>
        <taxon>Alphaproteobacteria</taxon>
        <taxon>Rhodospirillales</taxon>
        <taxon>Rhodospirillaceae</taxon>
        <taxon>Hwanghaeella</taxon>
    </lineage>
</organism>
<name>A0A3S2VM42_9PROT</name>
<dbReference type="AlphaFoldDB" id="A0A3S2VM42"/>
<dbReference type="InterPro" id="IPR011604">
    <property type="entry name" value="PDDEXK-like_dom_sf"/>
</dbReference>
<dbReference type="InterPro" id="IPR027417">
    <property type="entry name" value="P-loop_NTPase"/>
</dbReference>
<feature type="domain" description="PD-(D/E)XK endonuclease-like" evidence="1">
    <location>
        <begin position="739"/>
        <end position="981"/>
    </location>
</feature>
<gene>
    <name evidence="2" type="primary">addB</name>
    <name evidence="2" type="ORF">EOI86_12310</name>
</gene>
<dbReference type="InterPro" id="IPR014153">
    <property type="entry name" value="Ds_break_AddB"/>
</dbReference>
<dbReference type="InterPro" id="IPR038726">
    <property type="entry name" value="PDDEXK_AddAB-type"/>
</dbReference>
<dbReference type="NCBIfam" id="TIGR02786">
    <property type="entry name" value="addB_alphas"/>
    <property type="match status" value="1"/>
</dbReference>
<dbReference type="SUPFAM" id="SSF52540">
    <property type="entry name" value="P-loop containing nucleoside triphosphate hydrolases"/>
    <property type="match status" value="1"/>
</dbReference>
<protein>
    <submittedName>
        <fullName evidence="2">Double-strand break repair protein AddB</fullName>
    </submittedName>
</protein>
<dbReference type="Pfam" id="PF12705">
    <property type="entry name" value="PDDEXK_1"/>
    <property type="match status" value="1"/>
</dbReference>
<dbReference type="RefSeq" id="WP_127765498.1">
    <property type="nucleotide sequence ID" value="NZ_SADE01000002.1"/>
</dbReference>
<dbReference type="Gene3D" id="3.90.320.10">
    <property type="match status" value="1"/>
</dbReference>
<comment type="caution">
    <text evidence="2">The sequence shown here is derived from an EMBL/GenBank/DDBJ whole genome shotgun (WGS) entry which is preliminary data.</text>
</comment>
<dbReference type="EMBL" id="SADE01000002">
    <property type="protein sequence ID" value="RVU36021.1"/>
    <property type="molecule type" value="Genomic_DNA"/>
</dbReference>
<keyword evidence="3" id="KW-1185">Reference proteome</keyword>
<dbReference type="Proteomes" id="UP000287447">
    <property type="component" value="Unassembled WGS sequence"/>
</dbReference>
<evidence type="ECO:0000313" key="2">
    <source>
        <dbReference type="EMBL" id="RVU36021.1"/>
    </source>
</evidence>
<evidence type="ECO:0000313" key="3">
    <source>
        <dbReference type="Proteomes" id="UP000287447"/>
    </source>
</evidence>
<proteinExistence type="predicted"/>
<dbReference type="OrthoDB" id="9780606at2"/>
<reference evidence="3" key="1">
    <citation type="submission" date="2019-01" db="EMBL/GenBank/DDBJ databases">
        <title>Gri0909 isolated from a small marine red alga.</title>
        <authorList>
            <person name="Kim J."/>
            <person name="Jeong S.E."/>
            <person name="Jeon C.O."/>
        </authorList>
    </citation>
    <scope>NUCLEOTIDE SEQUENCE [LARGE SCALE GENOMIC DNA]</scope>
    <source>
        <strain evidence="3">Gri0909</strain>
    </source>
</reference>
<sequence>MKFGQVYSIPAERSFVDALADGLLRQWGDDPLALSEVMVLLPTRRACRSLREAFLRRAQGAALLLPRMRPIGDVDVEEMILGFGAGAGLEFSDLVADLPPPVSAMRRVLVLASLIQKWPYGFDNPSPEQSAILAGDLARLLDQVHIEGLSLDNLDRLAPERFSENWQQTLSFLNILRENWPKILAEEGALDPGEWQTAMRRAQADLWRADPPQHPVIAAGSTGSVPATADLLSLILEMPKGMVVLPGLDRTLDDAAWTEVARDQGHPQFGLSRLLDRFSLQRTEVIDWPGEDHEGETRTSRVHLLSEAMRPAAASDAWRHLPDFTAEDMRGVSQTVFDTSRSEAVSIAMMMRRTLEAPTKRAALVTPDRSLARRVAAELQRWGLTVDDSAGQPLGATVPGSFLRLIAETVNEGFSPATLLSVLKHPLARGGRGAGAFRHQVRLLERWVLRGPKPAPGFDGLRAALEGADLRDMDHDRASVAESLSGFIAGLAEMFSPLTDLMQGSAVSLRDCVLAHGRVAEALADDPDKPGADRIWAGEAGEAAALFVQELAEGCADLFGDIAPADYPGLLDAMISGRAVRPRYGAHPRLFIWGPLEARLQHVDLVILGGLNEGVWPPEPETDAWMSRPMRQEFGLPAPERRIGLSAHDFAQAFAAPQVVLSRAEKVDGQPTVPSRWLSRLHVVLDALGLGDSDGQANVLAVEDPWTDWAGLLERSRGPTASAPMPEPRPPVEARPVGLSVTRIETLMRDPYSIFARYILQLKVLDPLEADPGAAERGTFIHQALERFVADYASGPLPAEARDVLIREGEAAFGPVLSRPAVRAFWWPRFERIADWFLREEAKRRGGLDLSFVEQKGKTVVPIATGQFTLQATADRIDRMADGGYVIMDYKTGQPPSKKDVKTGKAPQMPLEAMILADGGFGSIGPGTVAEFQYWRLSGGSPAGKITPIDEDVSGIVDEIRDGLIALIDGFMQPETPYLPTPRSALKMRFNDYDHLSRKAEWSAGGDGDA</sequence>
<accession>A0A3S2VM42</accession>